<dbReference type="Proteomes" id="UP000187608">
    <property type="component" value="Unassembled WGS sequence"/>
</dbReference>
<reference evidence="3" key="1">
    <citation type="submission" date="2017-01" db="EMBL/GenBank/DDBJ databases">
        <authorList>
            <person name="Varghese N."/>
            <person name="Submissions S."/>
        </authorList>
    </citation>
    <scope>NUCLEOTIDE SEQUENCE [LARGE SCALE GENOMIC DNA]</scope>
    <source>
        <strain evidence="3">DSM 23127</strain>
    </source>
</reference>
<accession>A0A1N7J9H5</accession>
<evidence type="ECO:0000313" key="2">
    <source>
        <dbReference type="EMBL" id="SIS45927.1"/>
    </source>
</evidence>
<dbReference type="STRING" id="570947.SAMN05421687_104202"/>
<sequence>MTEQYIPEAGEKIGEVISHSDMEQSGGNFSNLYKKGTAYFRVPDIPVDEKIAIRDEGRYRVAERTGAYTYGSLFSASGNDVEKGILIVLSFLGLILTIVSALAFYFVKKG</sequence>
<organism evidence="2 3">
    <name type="scientific">Salimicrobium flavidum</name>
    <dbReference type="NCBI Taxonomy" id="570947"/>
    <lineage>
        <taxon>Bacteria</taxon>
        <taxon>Bacillati</taxon>
        <taxon>Bacillota</taxon>
        <taxon>Bacilli</taxon>
        <taxon>Bacillales</taxon>
        <taxon>Bacillaceae</taxon>
        <taxon>Salimicrobium</taxon>
    </lineage>
</organism>
<keyword evidence="1" id="KW-0472">Membrane</keyword>
<keyword evidence="1" id="KW-0812">Transmembrane</keyword>
<protein>
    <submittedName>
        <fullName evidence="2">Uncharacterized protein</fullName>
    </submittedName>
</protein>
<keyword evidence="1" id="KW-1133">Transmembrane helix</keyword>
<dbReference type="OrthoDB" id="2357153at2"/>
<feature type="transmembrane region" description="Helical" evidence="1">
    <location>
        <begin position="85"/>
        <end position="107"/>
    </location>
</feature>
<proteinExistence type="predicted"/>
<evidence type="ECO:0000256" key="1">
    <source>
        <dbReference type="SAM" id="Phobius"/>
    </source>
</evidence>
<evidence type="ECO:0000313" key="3">
    <source>
        <dbReference type="Proteomes" id="UP000187608"/>
    </source>
</evidence>
<keyword evidence="3" id="KW-1185">Reference proteome</keyword>
<name>A0A1N7J9H5_9BACI</name>
<dbReference type="EMBL" id="FTOC01000004">
    <property type="protein sequence ID" value="SIS45927.1"/>
    <property type="molecule type" value="Genomic_DNA"/>
</dbReference>
<gene>
    <name evidence="2" type="ORF">SAMN05421687_104202</name>
</gene>
<dbReference type="AlphaFoldDB" id="A0A1N7J9H5"/>
<dbReference type="RefSeq" id="WP_076558400.1">
    <property type="nucleotide sequence ID" value="NZ_FTOC01000004.1"/>
</dbReference>